<organism evidence="1">
    <name type="scientific">Medicago truncatula</name>
    <name type="common">Barrel medic</name>
    <name type="synonym">Medicago tribuloides</name>
    <dbReference type="NCBI Taxonomy" id="3880"/>
    <lineage>
        <taxon>Eukaryota</taxon>
        <taxon>Viridiplantae</taxon>
        <taxon>Streptophyta</taxon>
        <taxon>Embryophyta</taxon>
        <taxon>Tracheophyta</taxon>
        <taxon>Spermatophyta</taxon>
        <taxon>Magnoliopsida</taxon>
        <taxon>eudicotyledons</taxon>
        <taxon>Gunneridae</taxon>
        <taxon>Pentapetalae</taxon>
        <taxon>rosids</taxon>
        <taxon>fabids</taxon>
        <taxon>Fabales</taxon>
        <taxon>Fabaceae</taxon>
        <taxon>Papilionoideae</taxon>
        <taxon>50 kb inversion clade</taxon>
        <taxon>NPAAA clade</taxon>
        <taxon>Hologalegina</taxon>
        <taxon>IRL clade</taxon>
        <taxon>Trifolieae</taxon>
        <taxon>Medicago</taxon>
    </lineage>
</organism>
<comment type="caution">
    <text evidence="1">The sequence shown here is derived from an EMBL/GenBank/DDBJ whole genome shotgun (WGS) entry which is preliminary data.</text>
</comment>
<dbReference type="AlphaFoldDB" id="A0A396HYG7"/>
<name>A0A396HYG7_MEDTR</name>
<evidence type="ECO:0000313" key="1">
    <source>
        <dbReference type="EMBL" id="RHN57543.1"/>
    </source>
</evidence>
<dbReference type="Gramene" id="rna33105">
    <property type="protein sequence ID" value="RHN57543.1"/>
    <property type="gene ID" value="gene33105"/>
</dbReference>
<gene>
    <name evidence="1" type="ORF">MtrunA17_Chr5g0441551</name>
</gene>
<dbReference type="EMBL" id="PSQE01000005">
    <property type="protein sequence ID" value="RHN57543.1"/>
    <property type="molecule type" value="Genomic_DNA"/>
</dbReference>
<accession>A0A396HYG7</accession>
<sequence>MNQQPEATCQLDMGSMTLPKPIPLFLQSHNSFHLTFYFSLSVV</sequence>
<proteinExistence type="predicted"/>
<dbReference type="Proteomes" id="UP000265566">
    <property type="component" value="Chromosome 5"/>
</dbReference>
<reference evidence="1" key="1">
    <citation type="journal article" date="2018" name="Nat. Plants">
        <title>Whole-genome landscape of Medicago truncatula symbiotic genes.</title>
        <authorList>
            <person name="Pecrix Y."/>
            <person name="Gamas P."/>
            <person name="Carrere S."/>
        </authorList>
    </citation>
    <scope>NUCLEOTIDE SEQUENCE</scope>
    <source>
        <tissue evidence="1">Leaves</tissue>
    </source>
</reference>
<protein>
    <submittedName>
        <fullName evidence="1">Uncharacterized protein</fullName>
    </submittedName>
</protein>